<sequence length="93" mass="10652">MPFPPVCSLYSLAHKTQSKVAFNADYPPPQQTYSTAIRAPQMLLNYYSQDLNQLWVILDCCQFPSQWGQGSSGPEMVTCLLFAKLRCKDFWCH</sequence>
<dbReference type="EMBL" id="CM004483">
    <property type="protein sequence ID" value="OCT60950.1"/>
    <property type="molecule type" value="Genomic_DNA"/>
</dbReference>
<reference evidence="2" key="1">
    <citation type="journal article" date="2016" name="Nature">
        <title>Genome evolution in the allotetraploid frog Xenopus laevis.</title>
        <authorList>
            <person name="Session A.M."/>
            <person name="Uno Y."/>
            <person name="Kwon T."/>
            <person name="Chapman J.A."/>
            <person name="Toyoda A."/>
            <person name="Takahashi S."/>
            <person name="Fukui A."/>
            <person name="Hikosaka A."/>
            <person name="Suzuki A."/>
            <person name="Kondo M."/>
            <person name="van Heeringen S.J."/>
            <person name="Quigley I."/>
            <person name="Heinz S."/>
            <person name="Ogino H."/>
            <person name="Ochi H."/>
            <person name="Hellsten U."/>
            <person name="Lyons J.B."/>
            <person name="Simakov O."/>
            <person name="Putnam N."/>
            <person name="Stites J."/>
            <person name="Kuroki Y."/>
            <person name="Tanaka T."/>
            <person name="Michiue T."/>
            <person name="Watanabe M."/>
            <person name="Bogdanovic O."/>
            <person name="Lister R."/>
            <person name="Georgiou G."/>
            <person name="Paranjpe S.S."/>
            <person name="van Kruijsbergen I."/>
            <person name="Shu S."/>
            <person name="Carlson J."/>
            <person name="Kinoshita T."/>
            <person name="Ohta Y."/>
            <person name="Mawaribuchi S."/>
            <person name="Jenkins J."/>
            <person name="Grimwood J."/>
            <person name="Schmutz J."/>
            <person name="Mitros T."/>
            <person name="Mozaffari S.V."/>
            <person name="Suzuki Y."/>
            <person name="Haramoto Y."/>
            <person name="Yamamoto T.S."/>
            <person name="Takagi C."/>
            <person name="Heald R."/>
            <person name="Miller K."/>
            <person name="Haudenschild C."/>
            <person name="Kitzman J."/>
            <person name="Nakayama T."/>
            <person name="Izutsu Y."/>
            <person name="Robert J."/>
            <person name="Fortriede J."/>
            <person name="Burns K."/>
            <person name="Lotay V."/>
            <person name="Karimi K."/>
            <person name="Yasuoka Y."/>
            <person name="Dichmann D.S."/>
            <person name="Flajnik M.F."/>
            <person name="Houston D.W."/>
            <person name="Shendure J."/>
            <person name="DuPasquier L."/>
            <person name="Vize P.D."/>
            <person name="Zorn A.M."/>
            <person name="Ito M."/>
            <person name="Marcotte E.M."/>
            <person name="Wallingford J.B."/>
            <person name="Ito Y."/>
            <person name="Asashima M."/>
            <person name="Ueno N."/>
            <person name="Matsuda Y."/>
            <person name="Veenstra G.J."/>
            <person name="Fujiyama A."/>
            <person name="Harland R.M."/>
            <person name="Taira M."/>
            <person name="Rokhsar D.S."/>
        </authorList>
    </citation>
    <scope>NUCLEOTIDE SEQUENCE [LARGE SCALE GENOMIC DNA]</scope>
    <source>
        <strain evidence="2">J</strain>
    </source>
</reference>
<proteinExistence type="predicted"/>
<evidence type="ECO:0000313" key="2">
    <source>
        <dbReference type="Proteomes" id="UP000694892"/>
    </source>
</evidence>
<dbReference type="AlphaFoldDB" id="A0A974H1D2"/>
<evidence type="ECO:0000313" key="1">
    <source>
        <dbReference type="EMBL" id="OCT60950.1"/>
    </source>
</evidence>
<dbReference type="Proteomes" id="UP000694892">
    <property type="component" value="Chromosome 9_10S"/>
</dbReference>
<gene>
    <name evidence="1" type="ORF">XELAEV_18046976mg</name>
</gene>
<organism evidence="1 2">
    <name type="scientific">Xenopus laevis</name>
    <name type="common">African clawed frog</name>
    <dbReference type="NCBI Taxonomy" id="8355"/>
    <lineage>
        <taxon>Eukaryota</taxon>
        <taxon>Metazoa</taxon>
        <taxon>Chordata</taxon>
        <taxon>Craniata</taxon>
        <taxon>Vertebrata</taxon>
        <taxon>Euteleostomi</taxon>
        <taxon>Amphibia</taxon>
        <taxon>Batrachia</taxon>
        <taxon>Anura</taxon>
        <taxon>Pipoidea</taxon>
        <taxon>Pipidae</taxon>
        <taxon>Xenopodinae</taxon>
        <taxon>Xenopus</taxon>
        <taxon>Xenopus</taxon>
    </lineage>
</organism>
<accession>A0A974H1D2</accession>
<name>A0A974H1D2_XENLA</name>
<protein>
    <submittedName>
        <fullName evidence="1">Uncharacterized protein</fullName>
    </submittedName>
</protein>